<evidence type="ECO:0000313" key="1">
    <source>
        <dbReference type="EMBL" id="CAI9928875.1"/>
    </source>
</evidence>
<dbReference type="AlphaFoldDB" id="A0AA86P0R8"/>
<evidence type="ECO:0000313" key="5">
    <source>
        <dbReference type="Proteomes" id="UP001642409"/>
    </source>
</evidence>
<reference evidence="3 5" key="2">
    <citation type="submission" date="2024-07" db="EMBL/GenBank/DDBJ databases">
        <authorList>
            <person name="Akdeniz Z."/>
        </authorList>
    </citation>
    <scope>NUCLEOTIDE SEQUENCE [LARGE SCALE GENOMIC DNA]</scope>
</reference>
<evidence type="ECO:0000313" key="3">
    <source>
        <dbReference type="EMBL" id="CAL6004282.1"/>
    </source>
</evidence>
<keyword evidence="5" id="KW-1185">Reference proteome</keyword>
<organism evidence="1">
    <name type="scientific">Hexamita inflata</name>
    <dbReference type="NCBI Taxonomy" id="28002"/>
    <lineage>
        <taxon>Eukaryota</taxon>
        <taxon>Metamonada</taxon>
        <taxon>Diplomonadida</taxon>
        <taxon>Hexamitidae</taxon>
        <taxon>Hexamitinae</taxon>
        <taxon>Hexamita</taxon>
    </lineage>
</organism>
<dbReference type="EMBL" id="CAXDID020000049">
    <property type="protein sequence ID" value="CAL6004282.1"/>
    <property type="molecule type" value="Genomic_DNA"/>
</dbReference>
<gene>
    <name evidence="1" type="ORF">HINF_LOCUS16520</name>
    <name evidence="3" type="ORF">HINF_LOCUS18804</name>
    <name evidence="2" type="ORF">HINF_LOCUS30507</name>
    <name evidence="4" type="ORF">HINF_LOCUS53671</name>
</gene>
<name>A0AA86P0R8_9EUKA</name>
<comment type="caution">
    <text evidence="1">The sequence shown here is derived from an EMBL/GenBank/DDBJ whole genome shotgun (WGS) entry which is preliminary data.</text>
</comment>
<proteinExistence type="predicted"/>
<sequence length="302" mass="34228">MLKDVKINIKLRPEVSSHAYRLIERVENIRKQQKLFDIQSCFSLRSLLLPSILVGVHTDAGVEISAHSLSASHYLPLRDAIKYLLENPSPIVLQISVNSNLMQTPCTVPVGAQITIKTPNSQDLVQLSPEQLIQLSQLSPLNQISLINQINGFAVIKPNLYLRQTVTNCFNQNKLPTDSFKNANDIVQIVPNQNFVIPFFSVLERCGAEVPRPRPRLNEKLYNSALKRLRFSEFCSNIVSGGMTTQINTQVLRRKFILGNQRQLEMLGTDIHPDIIRKRISQKIGEEIGIMNEEILVNQQEK</sequence>
<dbReference type="EMBL" id="CATOUU010000709">
    <property type="protein sequence ID" value="CAI9942862.1"/>
    <property type="molecule type" value="Genomic_DNA"/>
</dbReference>
<dbReference type="Proteomes" id="UP001642409">
    <property type="component" value="Unassembled WGS sequence"/>
</dbReference>
<reference evidence="1" key="1">
    <citation type="submission" date="2023-06" db="EMBL/GenBank/DDBJ databases">
        <authorList>
            <person name="Kurt Z."/>
        </authorList>
    </citation>
    <scope>NUCLEOTIDE SEQUENCE</scope>
</reference>
<evidence type="ECO:0000313" key="2">
    <source>
        <dbReference type="EMBL" id="CAI9942862.1"/>
    </source>
</evidence>
<protein>
    <submittedName>
        <fullName evidence="3">Hypothetical_protein</fullName>
    </submittedName>
</protein>
<dbReference type="EMBL" id="CATOUU010000424">
    <property type="protein sequence ID" value="CAI9928875.1"/>
    <property type="molecule type" value="Genomic_DNA"/>
</dbReference>
<evidence type="ECO:0000313" key="4">
    <source>
        <dbReference type="EMBL" id="CAL6068797.1"/>
    </source>
</evidence>
<dbReference type="EMBL" id="CAXDID020000275">
    <property type="protein sequence ID" value="CAL6068797.1"/>
    <property type="molecule type" value="Genomic_DNA"/>
</dbReference>
<accession>A0AA86P0R8</accession>